<dbReference type="EMBL" id="DS990443">
    <property type="protein sequence ID" value="EEQ63704.1"/>
    <property type="molecule type" value="Genomic_DNA"/>
</dbReference>
<gene>
    <name evidence="2" type="ORF">HPMG_01161</name>
</gene>
<keyword evidence="1" id="KW-1133">Transmembrane helix</keyword>
<feature type="transmembrane region" description="Helical" evidence="1">
    <location>
        <begin position="20"/>
        <end position="42"/>
    </location>
</feature>
<protein>
    <submittedName>
        <fullName evidence="2">Uncharacterized protein</fullName>
    </submittedName>
</protein>
<evidence type="ECO:0000313" key="2">
    <source>
        <dbReference type="EMBL" id="EEQ63704.1"/>
    </source>
</evidence>
<sequence>MLYCYKQKGAVMFAEMSKEAFLVFGLVCVIGLIFAVVGPEMWETYKHKRTKHKKKE</sequence>
<dbReference type="HOGENOM" id="CLU_3008067_0_0_7"/>
<evidence type="ECO:0000313" key="3">
    <source>
        <dbReference type="Proteomes" id="UP000003953"/>
    </source>
</evidence>
<dbReference type="AlphaFoldDB" id="C5F0B0"/>
<keyword evidence="1" id="KW-0812">Transmembrane</keyword>
<reference evidence="3" key="1">
    <citation type="journal article" date="2014" name="Genome Announc.">
        <title>Draft genome sequences of six enterohepatic helicobacter species isolated from humans and one from rhesus macaques.</title>
        <authorList>
            <person name="Shen Z."/>
            <person name="Sheh A."/>
            <person name="Young S.K."/>
            <person name="Abouelliel A."/>
            <person name="Ward D.V."/>
            <person name="Earl A.M."/>
            <person name="Fox J.G."/>
        </authorList>
    </citation>
    <scope>NUCLEOTIDE SEQUENCE [LARGE SCALE GENOMIC DNA]</scope>
    <source>
        <strain evidence="3">MIT 98-5489</strain>
    </source>
</reference>
<accession>C5F0B0</accession>
<keyword evidence="1" id="KW-0472">Membrane</keyword>
<keyword evidence="3" id="KW-1185">Reference proteome</keyword>
<organism evidence="2 3">
    <name type="scientific">Helicobacter pullorum MIT 98-5489</name>
    <dbReference type="NCBI Taxonomy" id="537972"/>
    <lineage>
        <taxon>Bacteria</taxon>
        <taxon>Pseudomonadati</taxon>
        <taxon>Campylobacterota</taxon>
        <taxon>Epsilonproteobacteria</taxon>
        <taxon>Campylobacterales</taxon>
        <taxon>Helicobacteraceae</taxon>
        <taxon>Helicobacter</taxon>
    </lineage>
</organism>
<evidence type="ECO:0000256" key="1">
    <source>
        <dbReference type="SAM" id="Phobius"/>
    </source>
</evidence>
<proteinExistence type="predicted"/>
<name>C5F0B0_9HELI</name>
<dbReference type="Proteomes" id="UP000003953">
    <property type="component" value="Unassembled WGS sequence"/>
</dbReference>